<evidence type="ECO:0000313" key="3">
    <source>
        <dbReference type="EMBL" id="EDP95704.1"/>
    </source>
</evidence>
<dbReference type="STRING" id="391587.KAOT1_22671"/>
<dbReference type="GO" id="GO:0015074">
    <property type="term" value="P:DNA integration"/>
    <property type="evidence" value="ECO:0007669"/>
    <property type="project" value="InterPro"/>
</dbReference>
<reference evidence="3 4" key="1">
    <citation type="journal article" date="2011" name="J. Bacteriol.">
        <title>Genome sequence of the algicidal bacterium Kordia algicida OT-1.</title>
        <authorList>
            <person name="Lee H.S."/>
            <person name="Kang S.G."/>
            <person name="Kwon K.K."/>
            <person name="Lee J.H."/>
            <person name="Kim S.J."/>
        </authorList>
    </citation>
    <scope>NUCLEOTIDE SEQUENCE [LARGE SCALE GENOMIC DNA]</scope>
    <source>
        <strain evidence="3 4">OT-1</strain>
    </source>
</reference>
<keyword evidence="2" id="KW-0233">DNA recombination</keyword>
<comment type="caution">
    <text evidence="3">The sequence shown here is derived from an EMBL/GenBank/DDBJ whole genome shotgun (WGS) entry which is preliminary data.</text>
</comment>
<keyword evidence="1" id="KW-0238">DNA-binding</keyword>
<dbReference type="Gene3D" id="1.10.443.10">
    <property type="entry name" value="Intergrase catalytic core"/>
    <property type="match status" value="1"/>
</dbReference>
<dbReference type="Proteomes" id="UP000002945">
    <property type="component" value="Unassembled WGS sequence"/>
</dbReference>
<dbReference type="InterPro" id="IPR013762">
    <property type="entry name" value="Integrase-like_cat_sf"/>
</dbReference>
<gene>
    <name evidence="3" type="ORF">KAOT1_22671</name>
</gene>
<evidence type="ECO:0000256" key="1">
    <source>
        <dbReference type="ARBA" id="ARBA00023125"/>
    </source>
</evidence>
<organism evidence="3 4">
    <name type="scientific">Kordia algicida OT-1</name>
    <dbReference type="NCBI Taxonomy" id="391587"/>
    <lineage>
        <taxon>Bacteria</taxon>
        <taxon>Pseudomonadati</taxon>
        <taxon>Bacteroidota</taxon>
        <taxon>Flavobacteriia</taxon>
        <taxon>Flavobacteriales</taxon>
        <taxon>Flavobacteriaceae</taxon>
        <taxon>Kordia</taxon>
    </lineage>
</organism>
<sequence>MKRKKLPSKRHKGLFLYCNECKKYFSYTKTTVKQGNGKVIRKEPECGKSKSKLSRCKSPEKHRYKSRLHYPGQNQRIISNTLNAETYNEAVTQAIAFEEEFKAKLSFTELPYDTNKRVYLFDAQIRYLDFLNDIGVPDHKKVNRSDHYKNEVKRSLLLFNEALTKNKINKKLMLVDMINDTHVGYFHSHLLVDKQYSNKTYNNKMTSVKGFFKWAIKKFKLNIYNPFEDVRKRTVAVKKETISGKEFKDLLAILSPENGIVYEGQTKRNRYKSYLKDGFELALHTGGRREEIVELKWNMIKEIENEPTYIVVPNLKVQRQKGEGFNDNVAPKIIPVTKSLLKLLLRLGYNENKGSHNYILVPDRSKTSTIAIMNNLSKGFSHYYKKLNTDRDLQLKCLRKTYLSYLNSTLSGDTKSLSSHTSDEILQRHYIDERIINRAVKELQIFDS</sequence>
<dbReference type="GO" id="GO:0006310">
    <property type="term" value="P:DNA recombination"/>
    <property type="evidence" value="ECO:0007669"/>
    <property type="project" value="UniProtKB-KW"/>
</dbReference>
<dbReference type="eggNOG" id="ENOG5033RA7">
    <property type="taxonomic scope" value="Bacteria"/>
</dbReference>
<dbReference type="EMBL" id="ABIB01000007">
    <property type="protein sequence ID" value="EDP95704.1"/>
    <property type="molecule type" value="Genomic_DNA"/>
</dbReference>
<evidence type="ECO:0000256" key="2">
    <source>
        <dbReference type="ARBA" id="ARBA00023172"/>
    </source>
</evidence>
<evidence type="ECO:0000313" key="4">
    <source>
        <dbReference type="Proteomes" id="UP000002945"/>
    </source>
</evidence>
<dbReference type="RefSeq" id="WP_007097058.1">
    <property type="nucleotide sequence ID" value="NZ_CP142125.1"/>
</dbReference>
<dbReference type="InterPro" id="IPR011010">
    <property type="entry name" value="DNA_brk_join_enz"/>
</dbReference>
<dbReference type="GO" id="GO:0003677">
    <property type="term" value="F:DNA binding"/>
    <property type="evidence" value="ECO:0007669"/>
    <property type="project" value="UniProtKB-KW"/>
</dbReference>
<dbReference type="OrthoDB" id="1314641at2"/>
<dbReference type="Gene3D" id="1.10.150.130">
    <property type="match status" value="1"/>
</dbReference>
<accession>A9E222</accession>
<dbReference type="HOGENOM" id="CLU_612216_0_0_10"/>
<name>A9E222_9FLAO</name>
<protein>
    <submittedName>
        <fullName evidence="3">Uncharacterized protein</fullName>
    </submittedName>
</protein>
<dbReference type="SUPFAM" id="SSF56349">
    <property type="entry name" value="DNA breaking-rejoining enzymes"/>
    <property type="match status" value="1"/>
</dbReference>
<keyword evidence="4" id="KW-1185">Reference proteome</keyword>
<dbReference type="AlphaFoldDB" id="A9E222"/>
<dbReference type="InterPro" id="IPR010998">
    <property type="entry name" value="Integrase_recombinase_N"/>
</dbReference>
<proteinExistence type="predicted"/>